<comment type="similarity">
    <text evidence="1 6 11">Belongs to the peptidase S14 family.</text>
</comment>
<evidence type="ECO:0000256" key="10">
    <source>
        <dbReference type="RuleBase" id="RU000550"/>
    </source>
</evidence>
<keyword evidence="6" id="KW-0963">Cytoplasm</keyword>
<dbReference type="EC" id="3.4.21.92" evidence="6 9"/>
<dbReference type="EMBL" id="JAFIRA010000023">
    <property type="protein sequence ID" value="MCJ2543233.1"/>
    <property type="molecule type" value="Genomic_DNA"/>
</dbReference>
<sequence length="203" mass="22566">MPIGVPRVPYRLPGEPYSQWINLDDRLYQERILFLGEAIDDNLANTIVGVMLYLNSQDQQKDIVMYINSPGGSVTAGMAIYDTMNHIKPDIVTVCVGQAASMGAFLLAAGTKGKRFALPHSRIMIHQPSIGTIQGQASDIEIRARETLRVKKRMNEILAQTTGQPLEKIERDVERDFYLSATEAQAYGLVDRVIEDRSEALAS</sequence>
<dbReference type="InterPro" id="IPR001907">
    <property type="entry name" value="ClpP"/>
</dbReference>
<reference evidence="12" key="1">
    <citation type="submission" date="2021-02" db="EMBL/GenBank/DDBJ databases">
        <title>The CRISPR/cas machinery reduction and long-range gene transfer in the hot spring cyanobacterium Synechococcus.</title>
        <authorList>
            <person name="Dvorak P."/>
            <person name="Jahodarova E."/>
            <person name="Hasler P."/>
            <person name="Poulickova A."/>
        </authorList>
    </citation>
    <scope>NUCLEOTIDE SEQUENCE</scope>
    <source>
        <strain evidence="12">Rupite</strain>
    </source>
</reference>
<dbReference type="PRINTS" id="PR00127">
    <property type="entry name" value="CLPPROTEASEP"/>
</dbReference>
<evidence type="ECO:0000256" key="7">
    <source>
        <dbReference type="PROSITE-ProRule" id="PRU10085"/>
    </source>
</evidence>
<feature type="active site" evidence="7">
    <location>
        <position position="101"/>
    </location>
</feature>
<dbReference type="GO" id="GO:0006508">
    <property type="term" value="P:proteolysis"/>
    <property type="evidence" value="ECO:0007669"/>
    <property type="project" value="UniProtKB-KW"/>
</dbReference>
<organism evidence="12 13">
    <name type="scientific">Thermostichus vulcanus str. 'Rupite'</name>
    <dbReference type="NCBI Taxonomy" id="2813851"/>
    <lineage>
        <taxon>Bacteria</taxon>
        <taxon>Bacillati</taxon>
        <taxon>Cyanobacteriota</taxon>
        <taxon>Cyanophyceae</taxon>
        <taxon>Thermostichales</taxon>
        <taxon>Thermostichaceae</taxon>
        <taxon>Thermostichus</taxon>
    </lineage>
</organism>
<dbReference type="InterPro" id="IPR033135">
    <property type="entry name" value="ClpP_His_AS"/>
</dbReference>
<comment type="function">
    <text evidence="6 10">Cleaves peptides in various proteins in a process that requires ATP hydrolysis. Has a chymotrypsin-like activity. Plays a major role in the degradation of misfolded proteins.</text>
</comment>
<dbReference type="HAMAP" id="MF_00444">
    <property type="entry name" value="ClpP"/>
    <property type="match status" value="1"/>
</dbReference>
<evidence type="ECO:0000256" key="11">
    <source>
        <dbReference type="RuleBase" id="RU003567"/>
    </source>
</evidence>
<dbReference type="InterPro" id="IPR023562">
    <property type="entry name" value="ClpP/TepA"/>
</dbReference>
<dbReference type="Gene3D" id="3.90.226.10">
    <property type="entry name" value="2-enoyl-CoA Hydratase, Chain A, domain 1"/>
    <property type="match status" value="1"/>
</dbReference>
<dbReference type="GO" id="GO:0008233">
    <property type="term" value="F:peptidase activity"/>
    <property type="evidence" value="ECO:0007669"/>
    <property type="project" value="UniProtKB-KW"/>
</dbReference>
<comment type="subunit">
    <text evidence="6">Fourteen ClpP subunits assemble into 2 heptameric rings which stack back to back to give a disk-like structure with a central cavity, resembling the structure of eukaryotic proteasomes.</text>
</comment>
<feature type="active site" description="Nucleophile" evidence="6">
    <location>
        <position position="101"/>
    </location>
</feature>
<dbReference type="PROSITE" id="PS00381">
    <property type="entry name" value="CLP_PROTEASE_SER"/>
    <property type="match status" value="1"/>
</dbReference>
<protein>
    <recommendedName>
        <fullName evidence="6 11">ATP-dependent Clp protease proteolytic subunit</fullName>
        <ecNumber evidence="6 9">3.4.21.92</ecNumber>
    </recommendedName>
    <alternativeName>
        <fullName evidence="6">Endopeptidase Clp</fullName>
    </alternativeName>
</protein>
<accession>A0ABT0CBQ8</accession>
<dbReference type="Pfam" id="PF00574">
    <property type="entry name" value="CLP_protease"/>
    <property type="match status" value="1"/>
</dbReference>
<dbReference type="PANTHER" id="PTHR10381:SF11">
    <property type="entry name" value="ATP-DEPENDENT CLP PROTEASE PROTEOLYTIC SUBUNIT, MITOCHONDRIAL"/>
    <property type="match status" value="1"/>
</dbReference>
<evidence type="ECO:0000313" key="12">
    <source>
        <dbReference type="EMBL" id="MCJ2543233.1"/>
    </source>
</evidence>
<dbReference type="PROSITE" id="PS00382">
    <property type="entry name" value="CLP_PROTEASE_HIS"/>
    <property type="match status" value="1"/>
</dbReference>
<comment type="catalytic activity">
    <reaction evidence="5 6 8">
        <text>Hydrolysis of proteins to small peptides in the presence of ATP and magnesium. alpha-casein is the usual test substrate. In the absence of ATP, only oligopeptides shorter than five residues are hydrolyzed (such as succinyl-Leu-Tyr-|-NHMec, and Leu-Tyr-Leu-|-Tyr-Trp, in which cleavage of the -Tyr-|-Leu- and -Tyr-|-Trp bonds also occurs).</text>
        <dbReference type="EC" id="3.4.21.92"/>
    </reaction>
</comment>
<proteinExistence type="inferred from homology"/>
<dbReference type="Proteomes" id="UP000830835">
    <property type="component" value="Unassembled WGS sequence"/>
</dbReference>
<comment type="caution">
    <text evidence="12">The sequence shown here is derived from an EMBL/GenBank/DDBJ whole genome shotgun (WGS) entry which is preliminary data.</text>
</comment>
<evidence type="ECO:0000256" key="6">
    <source>
        <dbReference type="HAMAP-Rule" id="MF_00444"/>
    </source>
</evidence>
<gene>
    <name evidence="6" type="primary">clpP</name>
    <name evidence="12" type="ORF">JX360_09990</name>
</gene>
<dbReference type="SUPFAM" id="SSF52096">
    <property type="entry name" value="ClpP/crotonase"/>
    <property type="match status" value="1"/>
</dbReference>
<feature type="active site" evidence="6 8">
    <location>
        <position position="126"/>
    </location>
</feature>
<name>A0ABT0CBQ8_THEVL</name>
<keyword evidence="13" id="KW-1185">Reference proteome</keyword>
<dbReference type="NCBIfam" id="NF001368">
    <property type="entry name" value="PRK00277.1"/>
    <property type="match status" value="1"/>
</dbReference>
<evidence type="ECO:0000256" key="8">
    <source>
        <dbReference type="PROSITE-ProRule" id="PRU10086"/>
    </source>
</evidence>
<keyword evidence="3 6" id="KW-0378">Hydrolase</keyword>
<dbReference type="InterPro" id="IPR018215">
    <property type="entry name" value="ClpP_Ser_AS"/>
</dbReference>
<evidence type="ECO:0000256" key="9">
    <source>
        <dbReference type="RuleBase" id="RU000549"/>
    </source>
</evidence>
<dbReference type="RefSeq" id="WP_244350510.1">
    <property type="nucleotide sequence ID" value="NZ_JAFIRA010000023.1"/>
</dbReference>
<evidence type="ECO:0000256" key="1">
    <source>
        <dbReference type="ARBA" id="ARBA00007039"/>
    </source>
</evidence>
<dbReference type="PANTHER" id="PTHR10381">
    <property type="entry name" value="ATP-DEPENDENT CLP PROTEASE PROTEOLYTIC SUBUNIT"/>
    <property type="match status" value="1"/>
</dbReference>
<dbReference type="CDD" id="cd07017">
    <property type="entry name" value="S14_ClpP_2"/>
    <property type="match status" value="1"/>
</dbReference>
<evidence type="ECO:0000256" key="5">
    <source>
        <dbReference type="ARBA" id="ARBA00034021"/>
    </source>
</evidence>
<comment type="subcellular location">
    <subcellularLocation>
        <location evidence="6">Cytoplasm</location>
    </subcellularLocation>
</comment>
<evidence type="ECO:0000256" key="2">
    <source>
        <dbReference type="ARBA" id="ARBA00022670"/>
    </source>
</evidence>
<keyword evidence="4 6" id="KW-0720">Serine protease</keyword>
<evidence type="ECO:0000256" key="3">
    <source>
        <dbReference type="ARBA" id="ARBA00022801"/>
    </source>
</evidence>
<keyword evidence="2 6" id="KW-0645">Protease</keyword>
<evidence type="ECO:0000256" key="4">
    <source>
        <dbReference type="ARBA" id="ARBA00022825"/>
    </source>
</evidence>
<dbReference type="NCBIfam" id="NF009205">
    <property type="entry name" value="PRK12553.1"/>
    <property type="match status" value="1"/>
</dbReference>
<dbReference type="InterPro" id="IPR029045">
    <property type="entry name" value="ClpP/crotonase-like_dom_sf"/>
</dbReference>
<evidence type="ECO:0000313" key="13">
    <source>
        <dbReference type="Proteomes" id="UP000830835"/>
    </source>
</evidence>